<comment type="caution">
    <text evidence="2">The sequence shown here is derived from an EMBL/GenBank/DDBJ whole genome shotgun (WGS) entry which is preliminary data.</text>
</comment>
<gene>
    <name evidence="2" type="ORF">DFL_001985</name>
</gene>
<sequence>MTPATSDTPKFASIDEAIAKAIAADGAVSPPPPAQAPAPSKVKGLIAAWSQRAEASEAIPKKPSLTGLKHLPLKHVQTKIQRFSQPTGVINEIVKIKSGLIKQRIAVLEDVKAGCQYALDCQQNYRPQQGQLGARPTVATPTEQTPSPDRDVSTPSPTPTVDVASLPDSVETEPQALMREIEGMDIMSSASTDYRRETGLSVGASVIPPLTGTARVFGTRRYRREPLTEVTHWLKAKKPAAAISIGTNVPVIPARLLQGAQSQPPIAKYYTNNYDPGNNDVILPPRIHKIPMANVSLPPTPALLGNCESFIKYKVTQSQPPIAKYYTNNYDPENNDVILPLRIHKMPMANVSLPPAPAPLGNCEGFIEYKVAGRFGILRTRPRLVATRPRFGENLAPTKARGNQVPKLRHRTPLQVTIDFFNKI</sequence>
<dbReference type="Proteomes" id="UP000283090">
    <property type="component" value="Unassembled WGS sequence"/>
</dbReference>
<keyword evidence="3" id="KW-1185">Reference proteome</keyword>
<dbReference type="VEuPathDB" id="FungiDB:DFL_001985"/>
<evidence type="ECO:0000256" key="1">
    <source>
        <dbReference type="SAM" id="MobiDB-lite"/>
    </source>
</evidence>
<reference evidence="2 3" key="1">
    <citation type="submission" date="2019-01" db="EMBL/GenBank/DDBJ databases">
        <title>Intercellular communication is required for trap formation in the nematode-trapping fungus Duddingtonia flagrans.</title>
        <authorList>
            <person name="Youssar L."/>
            <person name="Wernet V."/>
            <person name="Hensel N."/>
            <person name="Hildebrandt H.-G."/>
            <person name="Fischer R."/>
        </authorList>
    </citation>
    <scope>NUCLEOTIDE SEQUENCE [LARGE SCALE GENOMIC DNA]</scope>
    <source>
        <strain evidence="2 3">CBS H-5679</strain>
    </source>
</reference>
<name>A0A437A972_ARTFL</name>
<proteinExistence type="predicted"/>
<dbReference type="EMBL" id="SAEB01000003">
    <property type="protein sequence ID" value="RVD87775.1"/>
    <property type="molecule type" value="Genomic_DNA"/>
</dbReference>
<feature type="region of interest" description="Disordered" evidence="1">
    <location>
        <begin position="130"/>
        <end position="170"/>
    </location>
</feature>
<dbReference type="GeneID" id="93584296"/>
<organism evidence="2 3">
    <name type="scientific">Arthrobotrys flagrans</name>
    <name type="common">Nematode-trapping fungus</name>
    <name type="synonym">Trichothecium flagrans</name>
    <dbReference type="NCBI Taxonomy" id="97331"/>
    <lineage>
        <taxon>Eukaryota</taxon>
        <taxon>Fungi</taxon>
        <taxon>Dikarya</taxon>
        <taxon>Ascomycota</taxon>
        <taxon>Pezizomycotina</taxon>
        <taxon>Orbiliomycetes</taxon>
        <taxon>Orbiliales</taxon>
        <taxon>Orbiliaceae</taxon>
        <taxon>Arthrobotrys</taxon>
    </lineage>
</organism>
<dbReference type="RefSeq" id="XP_067493319.1">
    <property type="nucleotide sequence ID" value="XM_067630700.1"/>
</dbReference>
<evidence type="ECO:0000313" key="3">
    <source>
        <dbReference type="Proteomes" id="UP000283090"/>
    </source>
</evidence>
<dbReference type="OrthoDB" id="5332478at2759"/>
<dbReference type="AlphaFoldDB" id="A0A437A972"/>
<evidence type="ECO:0000313" key="2">
    <source>
        <dbReference type="EMBL" id="RVD87775.1"/>
    </source>
</evidence>
<protein>
    <submittedName>
        <fullName evidence="2">Uncharacterized protein</fullName>
    </submittedName>
</protein>
<accession>A0A437A972</accession>